<dbReference type="GO" id="GO:0008194">
    <property type="term" value="F:UDP-glycosyltransferase activity"/>
    <property type="evidence" value="ECO:0007669"/>
    <property type="project" value="InterPro"/>
</dbReference>
<keyword evidence="2" id="KW-0328">Glycosyltransferase</keyword>
<dbReference type="Gene3D" id="3.40.50.2000">
    <property type="entry name" value="Glycogen Phosphorylase B"/>
    <property type="match status" value="1"/>
</dbReference>
<dbReference type="PANTHER" id="PTHR48043:SF159">
    <property type="entry name" value="EG:EG0003.4 PROTEIN-RELATED"/>
    <property type="match status" value="1"/>
</dbReference>
<dbReference type="Proteomes" id="UP001233999">
    <property type="component" value="Unassembled WGS sequence"/>
</dbReference>
<keyword evidence="4" id="KW-0472">Membrane</keyword>
<evidence type="ECO:0008006" key="7">
    <source>
        <dbReference type="Google" id="ProtNLM"/>
    </source>
</evidence>
<feature type="transmembrane region" description="Helical" evidence="4">
    <location>
        <begin position="493"/>
        <end position="517"/>
    </location>
</feature>
<keyword evidence="3" id="KW-0808">Transferase</keyword>
<protein>
    <recommendedName>
        <fullName evidence="7">UDP-glycosyltransferase</fullName>
    </recommendedName>
</protein>
<keyword evidence="6" id="KW-1185">Reference proteome</keyword>
<name>A0AAD8EJ64_DIPPU</name>
<evidence type="ECO:0000313" key="6">
    <source>
        <dbReference type="Proteomes" id="UP001233999"/>
    </source>
</evidence>
<sequence>QDYRLDLQVVPRRNMKIPDQILISTFINLTTVFGARIIAIFLYPSVSHQMYYRALMIELHSRGHEIVIFTTHPTSNTSFINYTQIDLSNMIPIWINSVKYYKNKQEGKTSINSISFFGNIITEMCKVLFDMQELKRLRLGKILNGTFDLVMTSWHLNPCTYGFAYHFSAPLIGISSLGLFYEGHRSIGNPTHPIYSMEIFQPYLKQPTFWEKLERLEYYIWNIWWWHSVIVPQQDKIARQYFGKNMPYLEDLKNNVSLVFTAVQTNYYAAVPKVPVLVELGPLHIKESKPLPKDLQVYLDRAESGAIYFSLGTNVRSDKMSEEKITMFLEVFAQLKDFRIIWKWDGDENPELPPNVKIEKWFPQSDVLAHPKIKAFIYQCGLQSTEEAINFQVPVIGFPFTVDQNVNIKRITDFQAGIKLDINTVTKDILLQALNAIIFEPKYKWNMKRLSGISRDQPETPMERAVWWTEYVIRHKGAPHMRSLTMDLTWYDYFMLDVVAFSIVALFLIVWIIYYVCNQIVRKCILLLFNIKQKQQ</sequence>
<dbReference type="InterPro" id="IPR002213">
    <property type="entry name" value="UDP_glucos_trans"/>
</dbReference>
<proteinExistence type="inferred from homology"/>
<evidence type="ECO:0000256" key="4">
    <source>
        <dbReference type="SAM" id="Phobius"/>
    </source>
</evidence>
<feature type="transmembrane region" description="Helical" evidence="4">
    <location>
        <begin position="21"/>
        <end position="43"/>
    </location>
</feature>
<organism evidence="5 6">
    <name type="scientific">Diploptera punctata</name>
    <name type="common">Pacific beetle cockroach</name>
    <dbReference type="NCBI Taxonomy" id="6984"/>
    <lineage>
        <taxon>Eukaryota</taxon>
        <taxon>Metazoa</taxon>
        <taxon>Ecdysozoa</taxon>
        <taxon>Arthropoda</taxon>
        <taxon>Hexapoda</taxon>
        <taxon>Insecta</taxon>
        <taxon>Pterygota</taxon>
        <taxon>Neoptera</taxon>
        <taxon>Polyneoptera</taxon>
        <taxon>Dictyoptera</taxon>
        <taxon>Blattodea</taxon>
        <taxon>Blaberoidea</taxon>
        <taxon>Blaberidae</taxon>
        <taxon>Diplopterinae</taxon>
        <taxon>Diploptera</taxon>
    </lineage>
</organism>
<reference evidence="5" key="2">
    <citation type="submission" date="2023-05" db="EMBL/GenBank/DDBJ databases">
        <authorList>
            <person name="Fouks B."/>
        </authorList>
    </citation>
    <scope>NUCLEOTIDE SEQUENCE</scope>
    <source>
        <strain evidence="5">Stay&amp;Tobe</strain>
        <tissue evidence="5">Testes</tissue>
    </source>
</reference>
<dbReference type="SUPFAM" id="SSF53756">
    <property type="entry name" value="UDP-Glycosyltransferase/glycogen phosphorylase"/>
    <property type="match status" value="1"/>
</dbReference>
<keyword evidence="4" id="KW-0812">Transmembrane</keyword>
<accession>A0AAD8EJ64</accession>
<dbReference type="Pfam" id="PF00201">
    <property type="entry name" value="UDPGT"/>
    <property type="match status" value="1"/>
</dbReference>
<evidence type="ECO:0000256" key="3">
    <source>
        <dbReference type="ARBA" id="ARBA00022679"/>
    </source>
</evidence>
<gene>
    <name evidence="5" type="ORF">L9F63_001944</name>
</gene>
<reference evidence="5" key="1">
    <citation type="journal article" date="2023" name="IScience">
        <title>Live-bearing cockroach genome reveals convergent evolutionary mechanisms linked to viviparity in insects and beyond.</title>
        <authorList>
            <person name="Fouks B."/>
            <person name="Harrison M.C."/>
            <person name="Mikhailova A.A."/>
            <person name="Marchal E."/>
            <person name="English S."/>
            <person name="Carruthers M."/>
            <person name="Jennings E.C."/>
            <person name="Chiamaka E.L."/>
            <person name="Frigard R.A."/>
            <person name="Pippel M."/>
            <person name="Attardo G.M."/>
            <person name="Benoit J.B."/>
            <person name="Bornberg-Bauer E."/>
            <person name="Tobe S.S."/>
        </authorList>
    </citation>
    <scope>NUCLEOTIDE SEQUENCE</scope>
    <source>
        <strain evidence="5">Stay&amp;Tobe</strain>
    </source>
</reference>
<feature type="non-terminal residue" evidence="5">
    <location>
        <position position="536"/>
    </location>
</feature>
<comment type="similarity">
    <text evidence="1">Belongs to the UDP-glycosyltransferase family.</text>
</comment>
<keyword evidence="4" id="KW-1133">Transmembrane helix</keyword>
<evidence type="ECO:0000256" key="2">
    <source>
        <dbReference type="ARBA" id="ARBA00022676"/>
    </source>
</evidence>
<dbReference type="CDD" id="cd03784">
    <property type="entry name" value="GT1_Gtf-like"/>
    <property type="match status" value="1"/>
</dbReference>
<dbReference type="FunFam" id="3.40.50.2000:FF:000050">
    <property type="entry name" value="UDP-glucuronosyltransferase"/>
    <property type="match status" value="1"/>
</dbReference>
<evidence type="ECO:0000313" key="5">
    <source>
        <dbReference type="EMBL" id="KAJ9591507.1"/>
    </source>
</evidence>
<dbReference type="AlphaFoldDB" id="A0AAD8EJ64"/>
<dbReference type="EMBL" id="JASPKZ010003865">
    <property type="protein sequence ID" value="KAJ9591507.1"/>
    <property type="molecule type" value="Genomic_DNA"/>
</dbReference>
<dbReference type="InterPro" id="IPR050271">
    <property type="entry name" value="UDP-glycosyltransferase"/>
</dbReference>
<comment type="caution">
    <text evidence="5">The sequence shown here is derived from an EMBL/GenBank/DDBJ whole genome shotgun (WGS) entry which is preliminary data.</text>
</comment>
<evidence type="ECO:0000256" key="1">
    <source>
        <dbReference type="ARBA" id="ARBA00009995"/>
    </source>
</evidence>
<dbReference type="PANTHER" id="PTHR48043">
    <property type="entry name" value="EG:EG0003.4 PROTEIN-RELATED"/>
    <property type="match status" value="1"/>
</dbReference>